<dbReference type="PANTHER" id="PTHR45911:SF4">
    <property type="entry name" value="MULTIPLE C2 AND TRANSMEMBRANE DOMAIN-CONTAINING PROTEIN"/>
    <property type="match status" value="1"/>
</dbReference>
<dbReference type="CDD" id="cd00030">
    <property type="entry name" value="C2"/>
    <property type="match status" value="1"/>
</dbReference>
<accession>A0ABR2GLK0</accession>
<dbReference type="SMART" id="SM00239">
    <property type="entry name" value="C2"/>
    <property type="match status" value="1"/>
</dbReference>
<evidence type="ECO:0000256" key="1">
    <source>
        <dbReference type="ARBA" id="ARBA00022723"/>
    </source>
</evidence>
<dbReference type="InterPro" id="IPR035892">
    <property type="entry name" value="C2_domain_sf"/>
</dbReference>
<dbReference type="PANTHER" id="PTHR45911">
    <property type="entry name" value="C2 DOMAIN-CONTAINING PROTEIN"/>
    <property type="match status" value="1"/>
</dbReference>
<proteinExistence type="predicted"/>
<dbReference type="Gene3D" id="2.60.40.150">
    <property type="entry name" value="C2 domain"/>
    <property type="match status" value="1"/>
</dbReference>
<keyword evidence="2" id="KW-0106">Calcium</keyword>
<dbReference type="PROSITE" id="PS50004">
    <property type="entry name" value="C2"/>
    <property type="match status" value="1"/>
</dbReference>
<dbReference type="SUPFAM" id="SSF49562">
    <property type="entry name" value="C2 domain (Calcium/lipid-binding domain, CaLB)"/>
    <property type="match status" value="1"/>
</dbReference>
<dbReference type="Proteomes" id="UP001470230">
    <property type="component" value="Unassembled WGS sequence"/>
</dbReference>
<name>A0ABR2GLK0_9EUKA</name>
<evidence type="ECO:0000256" key="2">
    <source>
        <dbReference type="ARBA" id="ARBA00022837"/>
    </source>
</evidence>
<evidence type="ECO:0000313" key="5">
    <source>
        <dbReference type="EMBL" id="KAK8845913.1"/>
    </source>
</evidence>
<dbReference type="PRINTS" id="PR00360">
    <property type="entry name" value="C2DOMAIN"/>
</dbReference>
<comment type="caution">
    <text evidence="4">The sequence shown here is derived from an EMBL/GenBank/DDBJ whole genome shotgun (WGS) entry which is preliminary data.</text>
</comment>
<organism evidence="4 6">
    <name type="scientific">Tritrichomonas musculus</name>
    <dbReference type="NCBI Taxonomy" id="1915356"/>
    <lineage>
        <taxon>Eukaryota</taxon>
        <taxon>Metamonada</taxon>
        <taxon>Parabasalia</taxon>
        <taxon>Tritrichomonadida</taxon>
        <taxon>Tritrichomonadidae</taxon>
        <taxon>Tritrichomonas</taxon>
    </lineage>
</organism>
<protein>
    <submittedName>
        <fullName evidence="4">Protein Aster-C</fullName>
    </submittedName>
</protein>
<feature type="domain" description="C2" evidence="3">
    <location>
        <begin position="1"/>
        <end position="102"/>
    </location>
</feature>
<sequence>MELHIKVIEAADVPKMDTAGKSDPFVQLSLSTTSQKWKTKSKNNTSTPVWNEQFTLPITTKLDDILTVELYDKDDVSKSDIISKVVIQVNKIPQGKVNDSWYTMHPEKGVKTGGKLRLVVHLTKPGAEPFKA</sequence>
<keyword evidence="1" id="KW-0479">Metal-binding</keyword>
<dbReference type="EMBL" id="JAPFFF010000504">
    <property type="protein sequence ID" value="KAK8834110.1"/>
    <property type="molecule type" value="Genomic_DNA"/>
</dbReference>
<dbReference type="Pfam" id="PF00168">
    <property type="entry name" value="C2"/>
    <property type="match status" value="1"/>
</dbReference>
<evidence type="ECO:0000313" key="4">
    <source>
        <dbReference type="EMBL" id="KAK8834110.1"/>
    </source>
</evidence>
<evidence type="ECO:0000313" key="6">
    <source>
        <dbReference type="Proteomes" id="UP001470230"/>
    </source>
</evidence>
<dbReference type="InterPro" id="IPR000008">
    <property type="entry name" value="C2_dom"/>
</dbReference>
<dbReference type="EMBL" id="JAPFFF010000030">
    <property type="protein sequence ID" value="KAK8845913.1"/>
    <property type="molecule type" value="Genomic_DNA"/>
</dbReference>
<reference evidence="4 6" key="1">
    <citation type="submission" date="2024-04" db="EMBL/GenBank/DDBJ databases">
        <title>Tritrichomonas musculus Genome.</title>
        <authorList>
            <person name="Alves-Ferreira E."/>
            <person name="Grigg M."/>
            <person name="Lorenzi H."/>
            <person name="Galac M."/>
        </authorList>
    </citation>
    <scope>NUCLEOTIDE SEQUENCE [LARGE SCALE GENOMIC DNA]</scope>
    <source>
        <strain evidence="4 6">EAF2021</strain>
    </source>
</reference>
<gene>
    <name evidence="5" type="ORF">M9Y10_020842</name>
    <name evidence="4" type="ORF">M9Y10_036108</name>
</gene>
<keyword evidence="6" id="KW-1185">Reference proteome</keyword>
<evidence type="ECO:0000259" key="3">
    <source>
        <dbReference type="PROSITE" id="PS50004"/>
    </source>
</evidence>